<gene>
    <name evidence="1" type="ORF">BJ992_000061</name>
</gene>
<sequence>MTHVTYVYGDQLGRVAGHVKATSDLVQMAREYQEFRVYVVEVCQGCAWNHLTVSFVLGTDGPPGDSDLGRQIAET</sequence>
<proteinExistence type="predicted"/>
<evidence type="ECO:0000313" key="2">
    <source>
        <dbReference type="Proteomes" id="UP000555564"/>
    </source>
</evidence>
<comment type="caution">
    <text evidence="1">The sequence shown here is derived from an EMBL/GenBank/DDBJ whole genome shotgun (WGS) entry which is preliminary data.</text>
</comment>
<keyword evidence="2" id="KW-1185">Reference proteome</keyword>
<dbReference type="AlphaFoldDB" id="A0A7X0M3V5"/>
<dbReference type="Proteomes" id="UP000555564">
    <property type="component" value="Unassembled WGS sequence"/>
</dbReference>
<dbReference type="Pfam" id="PF17249">
    <property type="entry name" value="DUF5318"/>
    <property type="match status" value="1"/>
</dbReference>
<organism evidence="1 2">
    <name type="scientific">Sphaerisporangium rubeum</name>
    <dbReference type="NCBI Taxonomy" id="321317"/>
    <lineage>
        <taxon>Bacteria</taxon>
        <taxon>Bacillati</taxon>
        <taxon>Actinomycetota</taxon>
        <taxon>Actinomycetes</taxon>
        <taxon>Streptosporangiales</taxon>
        <taxon>Streptosporangiaceae</taxon>
        <taxon>Sphaerisporangium</taxon>
    </lineage>
</organism>
<protein>
    <submittedName>
        <fullName evidence="1">Uncharacterized protein</fullName>
    </submittedName>
</protein>
<evidence type="ECO:0000313" key="1">
    <source>
        <dbReference type="EMBL" id="MBB6470630.1"/>
    </source>
</evidence>
<reference evidence="1 2" key="1">
    <citation type="submission" date="2020-08" db="EMBL/GenBank/DDBJ databases">
        <title>Sequencing the genomes of 1000 actinobacteria strains.</title>
        <authorList>
            <person name="Klenk H.-P."/>
        </authorList>
    </citation>
    <scope>NUCLEOTIDE SEQUENCE [LARGE SCALE GENOMIC DNA]</scope>
    <source>
        <strain evidence="1 2">DSM 44936</strain>
    </source>
</reference>
<accession>A0A7X0M3V5</accession>
<dbReference type="EMBL" id="JACHIU010000001">
    <property type="protein sequence ID" value="MBB6470630.1"/>
    <property type="molecule type" value="Genomic_DNA"/>
</dbReference>
<dbReference type="InterPro" id="IPR035169">
    <property type="entry name" value="DUF5318"/>
</dbReference>
<name>A0A7X0M3V5_9ACTN</name>